<evidence type="ECO:0000313" key="1">
    <source>
        <dbReference type="EMBL" id="GGZ21953.1"/>
    </source>
</evidence>
<sequence length="75" mass="8672">MTRDELLTRRAAKANELDLLMTAAYWERVRDGRADAEDKAFMREERDAAYEDVWAEFYAHDLALVAEFNASKEAA</sequence>
<dbReference type="EMBL" id="BMZB01000001">
    <property type="protein sequence ID" value="GGZ21953.1"/>
    <property type="molecule type" value="Genomic_DNA"/>
</dbReference>
<gene>
    <name evidence="1" type="ORF">GCM10011273_03440</name>
</gene>
<comment type="caution">
    <text evidence="1">The sequence shown here is derived from an EMBL/GenBank/DDBJ whole genome shotgun (WGS) entry which is preliminary data.</text>
</comment>
<dbReference type="AlphaFoldDB" id="A0A918PV67"/>
<protein>
    <submittedName>
        <fullName evidence="1">Uncharacterized protein</fullName>
    </submittedName>
</protein>
<dbReference type="RefSeq" id="WP_189484641.1">
    <property type="nucleotide sequence ID" value="NZ_BMZB01000001.1"/>
</dbReference>
<dbReference type="Proteomes" id="UP000662572">
    <property type="component" value="Unassembled WGS sequence"/>
</dbReference>
<evidence type="ECO:0000313" key="2">
    <source>
        <dbReference type="Proteomes" id="UP000662572"/>
    </source>
</evidence>
<name>A0A918PV67_9CAUL</name>
<organism evidence="1 2">
    <name type="scientific">Asticcacaulis endophyticus</name>
    <dbReference type="NCBI Taxonomy" id="1395890"/>
    <lineage>
        <taxon>Bacteria</taxon>
        <taxon>Pseudomonadati</taxon>
        <taxon>Pseudomonadota</taxon>
        <taxon>Alphaproteobacteria</taxon>
        <taxon>Caulobacterales</taxon>
        <taxon>Caulobacteraceae</taxon>
        <taxon>Asticcacaulis</taxon>
    </lineage>
</organism>
<accession>A0A918PV67</accession>
<reference evidence="1" key="2">
    <citation type="submission" date="2020-09" db="EMBL/GenBank/DDBJ databases">
        <authorList>
            <person name="Sun Q."/>
            <person name="Kim S."/>
        </authorList>
    </citation>
    <scope>NUCLEOTIDE SEQUENCE</scope>
    <source>
        <strain evidence="1">KCTC 32296</strain>
    </source>
</reference>
<reference evidence="1" key="1">
    <citation type="journal article" date="2014" name="Int. J. Syst. Evol. Microbiol.">
        <title>Complete genome sequence of Corynebacterium casei LMG S-19264T (=DSM 44701T), isolated from a smear-ripened cheese.</title>
        <authorList>
            <consortium name="US DOE Joint Genome Institute (JGI-PGF)"/>
            <person name="Walter F."/>
            <person name="Albersmeier A."/>
            <person name="Kalinowski J."/>
            <person name="Ruckert C."/>
        </authorList>
    </citation>
    <scope>NUCLEOTIDE SEQUENCE</scope>
    <source>
        <strain evidence="1">KCTC 32296</strain>
    </source>
</reference>
<keyword evidence="2" id="KW-1185">Reference proteome</keyword>
<proteinExistence type="predicted"/>